<dbReference type="PANTHER" id="PTHR43716">
    <property type="entry name" value="D-2-HYDROXYGLUTARATE DEHYDROGENASE, MITOCHONDRIAL"/>
    <property type="match status" value="1"/>
</dbReference>
<dbReference type="Gene3D" id="3.30.465.10">
    <property type="match status" value="1"/>
</dbReference>
<dbReference type="Gene3D" id="3.30.70.2190">
    <property type="match status" value="1"/>
</dbReference>
<dbReference type="InterPro" id="IPR016169">
    <property type="entry name" value="FAD-bd_PCMH_sub2"/>
</dbReference>
<dbReference type="STRING" id="35814.BBB42_13725"/>
<evidence type="ECO:0000256" key="2">
    <source>
        <dbReference type="ARBA" id="ARBA00008000"/>
    </source>
</evidence>
<reference evidence="6 7" key="1">
    <citation type="submission" date="2014-03" db="EMBL/GenBank/DDBJ databases">
        <title>Genome sequence of Bordetella holmseii.</title>
        <authorList>
            <person name="Harvill E."/>
            <person name="Goodfield L.L."/>
            <person name="Ivanov Y."/>
            <person name="Meyer J.A."/>
            <person name="Newth C."/>
            <person name="Cassiday P."/>
            <person name="Tondella M.L."/>
            <person name="Liao P."/>
            <person name="Zimmerman J."/>
            <person name="Meert K."/>
            <person name="Wessel D."/>
            <person name="Berger J."/>
            <person name="Dean J.M."/>
            <person name="Holubkov R."/>
            <person name="Burr J."/>
            <person name="Liu T."/>
            <person name="Brinkac L.M."/>
            <person name="Sanka R."/>
            <person name="Kim M."/>
            <person name="Losada L."/>
        </authorList>
    </citation>
    <scope>NUCLEOTIDE SEQUENCE [LARGE SCALE GENOMIC DNA]</scope>
    <source>
        <strain evidence="6 7">CDC-H585-BH</strain>
    </source>
</reference>
<dbReference type="InterPro" id="IPR016167">
    <property type="entry name" value="FAD-bd_PCMH_sub1"/>
</dbReference>
<keyword evidence="3" id="KW-0285">Flavoprotein</keyword>
<dbReference type="GO" id="GO:0022904">
    <property type="term" value="P:respiratory electron transport chain"/>
    <property type="evidence" value="ECO:0007669"/>
    <property type="project" value="TreeGrafter"/>
</dbReference>
<dbReference type="InterPro" id="IPR036318">
    <property type="entry name" value="FAD-bd_PCMH-like_sf"/>
</dbReference>
<dbReference type="FunFam" id="1.10.45.10:FF:000001">
    <property type="entry name" value="D-lactate dehydrogenase mitochondrial"/>
    <property type="match status" value="1"/>
</dbReference>
<dbReference type="GO" id="GO:0071949">
    <property type="term" value="F:FAD binding"/>
    <property type="evidence" value="ECO:0007669"/>
    <property type="project" value="InterPro"/>
</dbReference>
<gene>
    <name evidence="6" type="ORF">L497_2120</name>
</gene>
<evidence type="ECO:0000256" key="3">
    <source>
        <dbReference type="ARBA" id="ARBA00022630"/>
    </source>
</evidence>
<dbReference type="GO" id="GO:0003824">
    <property type="term" value="F:catalytic activity"/>
    <property type="evidence" value="ECO:0007669"/>
    <property type="project" value="InterPro"/>
</dbReference>
<evidence type="ECO:0000256" key="1">
    <source>
        <dbReference type="ARBA" id="ARBA00001974"/>
    </source>
</evidence>
<dbReference type="GeneID" id="93119120"/>
<dbReference type="AlphaFoldDB" id="A0A158M6P3"/>
<dbReference type="InterPro" id="IPR016164">
    <property type="entry name" value="FAD-linked_Oxase-like_C"/>
</dbReference>
<dbReference type="InterPro" id="IPR051264">
    <property type="entry name" value="FAD-oxidored/transferase_4"/>
</dbReference>
<dbReference type="PANTHER" id="PTHR43716:SF2">
    <property type="entry name" value="BLL6224 PROTEIN"/>
    <property type="match status" value="1"/>
</dbReference>
<dbReference type="RefSeq" id="WP_005015391.1">
    <property type="nucleotide sequence ID" value="NZ_JFZZ01000043.1"/>
</dbReference>
<comment type="caution">
    <text evidence="6">The sequence shown here is derived from an EMBL/GenBank/DDBJ whole genome shotgun (WGS) entry which is preliminary data.</text>
</comment>
<dbReference type="Gene3D" id="1.10.45.10">
    <property type="entry name" value="Vanillyl-alcohol Oxidase, Chain A, domain 4"/>
    <property type="match status" value="1"/>
</dbReference>
<accession>A0A158M6P3</accession>
<dbReference type="Pfam" id="PF02913">
    <property type="entry name" value="FAD-oxidase_C"/>
    <property type="match status" value="1"/>
</dbReference>
<keyword evidence="4" id="KW-0274">FAD</keyword>
<dbReference type="SUPFAM" id="SSF55103">
    <property type="entry name" value="FAD-linked oxidases, C-terminal domain"/>
    <property type="match status" value="1"/>
</dbReference>
<organism evidence="6 7">
    <name type="scientific">Bordetella holmesii CDC-H585-BH</name>
    <dbReference type="NCBI Taxonomy" id="1331206"/>
    <lineage>
        <taxon>Bacteria</taxon>
        <taxon>Pseudomonadati</taxon>
        <taxon>Pseudomonadota</taxon>
        <taxon>Betaproteobacteria</taxon>
        <taxon>Burkholderiales</taxon>
        <taxon>Alcaligenaceae</taxon>
        <taxon>Bordetella</taxon>
    </lineage>
</organism>
<comment type="cofactor">
    <cofactor evidence="1">
        <name>FAD</name>
        <dbReference type="ChEBI" id="CHEBI:57692"/>
    </cofactor>
</comment>
<evidence type="ECO:0000313" key="6">
    <source>
        <dbReference type="EMBL" id="KAK96300.1"/>
    </source>
</evidence>
<dbReference type="Gene3D" id="3.30.43.10">
    <property type="entry name" value="Uridine Diphospho-n-acetylenolpyruvylglucosamine Reductase, domain 2"/>
    <property type="match status" value="1"/>
</dbReference>
<dbReference type="Gene3D" id="3.30.70.2740">
    <property type="match status" value="1"/>
</dbReference>
<dbReference type="Pfam" id="PF01565">
    <property type="entry name" value="FAD_binding_4"/>
    <property type="match status" value="1"/>
</dbReference>
<protein>
    <submittedName>
        <fullName evidence="6">FAD linked oxidase, C-terminal domain protein</fullName>
    </submittedName>
</protein>
<evidence type="ECO:0000256" key="4">
    <source>
        <dbReference type="ARBA" id="ARBA00022827"/>
    </source>
</evidence>
<evidence type="ECO:0000313" key="7">
    <source>
        <dbReference type="Proteomes" id="UP000026682"/>
    </source>
</evidence>
<feature type="domain" description="FAD-binding PCMH-type" evidence="5">
    <location>
        <begin position="15"/>
        <end position="194"/>
    </location>
</feature>
<dbReference type="InterPro" id="IPR006094">
    <property type="entry name" value="Oxid_FAD_bind_N"/>
</dbReference>
<dbReference type="Proteomes" id="UP000026682">
    <property type="component" value="Unassembled WGS sequence"/>
</dbReference>
<dbReference type="InterPro" id="IPR016166">
    <property type="entry name" value="FAD-bd_PCMH"/>
</dbReference>
<dbReference type="EMBL" id="JFZZ01000043">
    <property type="protein sequence ID" value="KAK96300.1"/>
    <property type="molecule type" value="Genomic_DNA"/>
</dbReference>
<dbReference type="PROSITE" id="PS51387">
    <property type="entry name" value="FAD_PCMH"/>
    <property type="match status" value="1"/>
</dbReference>
<comment type="similarity">
    <text evidence="2">Belongs to the FAD-binding oxidoreductase/transferase type 4 family.</text>
</comment>
<dbReference type="PATRIC" id="fig|1331206.3.peg.928"/>
<dbReference type="InterPro" id="IPR016171">
    <property type="entry name" value="Vanillyl_alc_oxidase_C-sub2"/>
</dbReference>
<dbReference type="SUPFAM" id="SSF56176">
    <property type="entry name" value="FAD-binding/transporter-associated domain-like"/>
    <property type="match status" value="1"/>
</dbReference>
<dbReference type="InterPro" id="IPR004113">
    <property type="entry name" value="FAD-bd_oxidored_4_C"/>
</dbReference>
<proteinExistence type="inferred from homology"/>
<name>A0A158M6P3_9BORD</name>
<sequence length="436" mass="46780">MSVDERYLRDWSGLTRGVPRAVHQPASTDDVAALVRQARHEGHRITVQGGLTGLAGGAVPADGDVVINMGRMNRIEYVDDVEGIMQVQAGATLQQVQEAAAAAGWFFPVDFAARGSCQIGGNAATNAGGTQVLRYGTLRDSVLGIEAVLADGEVVTSLTRLVKNSSGLDLRFLFIGSEGTLGIITRLTLRLQPPPGASATALAQIPDIASLAALLRHLRVTLGPQLTAYEFMSTQFLQQASELTGVASPLGPGSAWSVLIQASGGTESHANLEAALTRAYDDGLVTDCAVAASLADADKFWRLRESIPELMSALKPTVNFDCGLPMAQMPDFVDQVQRALQQRYPQARHLFMGHLGDNNIHILTGPHPESEWFNVEEIVYSALRGRQGTISAEHGIGFLKKPFLGYTRSAGELQLLQRIKRALDPDNTLNPGRILD</sequence>
<evidence type="ECO:0000259" key="5">
    <source>
        <dbReference type="PROSITE" id="PS51387"/>
    </source>
</evidence>